<name>A0A6P1TR40_9FIRM</name>
<dbReference type="EMBL" id="CP048000">
    <property type="protein sequence ID" value="QHQ61995.1"/>
    <property type="molecule type" value="Genomic_DNA"/>
</dbReference>
<gene>
    <name evidence="1" type="ORF">Ana3638_15365</name>
</gene>
<reference evidence="1 2" key="1">
    <citation type="submission" date="2020-01" db="EMBL/GenBank/DDBJ databases">
        <title>Genome analysis of Anaerocolumna sp. CBA3638.</title>
        <authorList>
            <person name="Kim J."/>
            <person name="Roh S.W."/>
        </authorList>
    </citation>
    <scope>NUCLEOTIDE SEQUENCE [LARGE SCALE GENOMIC DNA]</scope>
    <source>
        <strain evidence="1 2">CBA3638</strain>
    </source>
</reference>
<evidence type="ECO:0000313" key="1">
    <source>
        <dbReference type="EMBL" id="QHQ61995.1"/>
    </source>
</evidence>
<keyword evidence="2" id="KW-1185">Reference proteome</keyword>
<proteinExistence type="predicted"/>
<dbReference type="KEGG" id="anr:Ana3638_15365"/>
<evidence type="ECO:0000313" key="2">
    <source>
        <dbReference type="Proteomes" id="UP000464314"/>
    </source>
</evidence>
<dbReference type="Proteomes" id="UP000464314">
    <property type="component" value="Chromosome"/>
</dbReference>
<accession>A0A6P1TR40</accession>
<sequence length="57" mass="6337">MRMPEKLEARMIAPCGVNCLACIVHIWTSKSHVPAAERRLKKSLEKVAGIVSKTMCL</sequence>
<dbReference type="AlphaFoldDB" id="A0A6P1TR40"/>
<protein>
    <submittedName>
        <fullName evidence="1">Uncharacterized protein</fullName>
    </submittedName>
</protein>
<organism evidence="1 2">
    <name type="scientific">Anaerocolumna sedimenticola</name>
    <dbReference type="NCBI Taxonomy" id="2696063"/>
    <lineage>
        <taxon>Bacteria</taxon>
        <taxon>Bacillati</taxon>
        <taxon>Bacillota</taxon>
        <taxon>Clostridia</taxon>
        <taxon>Lachnospirales</taxon>
        <taxon>Lachnospiraceae</taxon>
        <taxon>Anaerocolumna</taxon>
    </lineage>
</organism>
<dbReference type="RefSeq" id="WP_161838820.1">
    <property type="nucleotide sequence ID" value="NZ_CP048000.1"/>
</dbReference>